<dbReference type="AlphaFoldDB" id="A0A645CR43"/>
<dbReference type="InterPro" id="IPR003795">
    <property type="entry name" value="DUF192"/>
</dbReference>
<sequence length="171" mass="19185">MNTMKSKKSLIIGIAAAVAIAVTLFFLTKKEETPATDEGAFEISFNKQGSLAFLSAKDNDTLSVIDIEVADNNQRRARGLMYRKSLPADAGMLFIFDTEEIQSFWMKNTYIPLDMLFINADNEIITIHANTTPLKEWNYSSTKPALYVVEVNAGYCVRKNIAEGDKIVFER</sequence>
<accession>A0A645CR43</accession>
<dbReference type="EMBL" id="VSSQ01029288">
    <property type="protein sequence ID" value="MPM79359.1"/>
    <property type="molecule type" value="Genomic_DNA"/>
</dbReference>
<protein>
    <recommendedName>
        <fullName evidence="2">DUF192 domain-containing protein</fullName>
    </recommendedName>
</protein>
<dbReference type="Gene3D" id="2.60.120.1140">
    <property type="entry name" value="Protein of unknown function DUF192"/>
    <property type="match status" value="1"/>
</dbReference>
<dbReference type="PANTHER" id="PTHR37953:SF1">
    <property type="entry name" value="UPF0127 PROTEIN MJ1496"/>
    <property type="match status" value="1"/>
</dbReference>
<dbReference type="Pfam" id="PF02643">
    <property type="entry name" value="DUF192"/>
    <property type="match status" value="1"/>
</dbReference>
<organism evidence="1">
    <name type="scientific">bioreactor metagenome</name>
    <dbReference type="NCBI Taxonomy" id="1076179"/>
    <lineage>
        <taxon>unclassified sequences</taxon>
        <taxon>metagenomes</taxon>
        <taxon>ecological metagenomes</taxon>
    </lineage>
</organism>
<name>A0A645CR43_9ZZZZ</name>
<gene>
    <name evidence="1" type="ORF">SDC9_126392</name>
</gene>
<proteinExistence type="predicted"/>
<comment type="caution">
    <text evidence="1">The sequence shown here is derived from an EMBL/GenBank/DDBJ whole genome shotgun (WGS) entry which is preliminary data.</text>
</comment>
<dbReference type="PANTHER" id="PTHR37953">
    <property type="entry name" value="UPF0127 PROTEIN MJ1496"/>
    <property type="match status" value="1"/>
</dbReference>
<reference evidence="1" key="1">
    <citation type="submission" date="2019-08" db="EMBL/GenBank/DDBJ databases">
        <authorList>
            <person name="Kucharzyk K."/>
            <person name="Murdoch R.W."/>
            <person name="Higgins S."/>
            <person name="Loffler F."/>
        </authorList>
    </citation>
    <scope>NUCLEOTIDE SEQUENCE</scope>
</reference>
<evidence type="ECO:0008006" key="2">
    <source>
        <dbReference type="Google" id="ProtNLM"/>
    </source>
</evidence>
<evidence type="ECO:0000313" key="1">
    <source>
        <dbReference type="EMBL" id="MPM79359.1"/>
    </source>
</evidence>
<dbReference type="InterPro" id="IPR038695">
    <property type="entry name" value="Saro_0823-like_sf"/>
</dbReference>